<dbReference type="InterPro" id="IPR012340">
    <property type="entry name" value="NA-bd_OB-fold"/>
</dbReference>
<dbReference type="GO" id="GO:1990060">
    <property type="term" value="C:maltose transport complex"/>
    <property type="evidence" value="ECO:0007669"/>
    <property type="project" value="TreeGrafter"/>
</dbReference>
<dbReference type="Gene3D" id="2.40.50.140">
    <property type="entry name" value="Nucleic acid-binding proteins"/>
    <property type="match status" value="1"/>
</dbReference>
<evidence type="ECO:0000256" key="3">
    <source>
        <dbReference type="ARBA" id="ARBA00022741"/>
    </source>
</evidence>
<name>A0A9X3ECH4_9GAMM</name>
<dbReference type="SUPFAM" id="SSF52540">
    <property type="entry name" value="P-loop containing nucleoside triphosphate hydrolases"/>
    <property type="match status" value="1"/>
</dbReference>
<dbReference type="NCBIfam" id="NF008653">
    <property type="entry name" value="PRK11650.1"/>
    <property type="match status" value="1"/>
</dbReference>
<dbReference type="InterPro" id="IPR017871">
    <property type="entry name" value="ABC_transporter-like_CS"/>
</dbReference>
<dbReference type="SMART" id="SM00382">
    <property type="entry name" value="AAA"/>
    <property type="match status" value="1"/>
</dbReference>
<keyword evidence="1" id="KW-0813">Transport</keyword>
<dbReference type="Pfam" id="PF00005">
    <property type="entry name" value="ABC_tran"/>
    <property type="match status" value="1"/>
</dbReference>
<accession>A0A9X3ECH4</accession>
<dbReference type="Gene3D" id="2.40.50.100">
    <property type="match status" value="1"/>
</dbReference>
<proteinExistence type="predicted"/>
<dbReference type="InterPro" id="IPR015855">
    <property type="entry name" value="ABC_transpr_MalK-like"/>
</dbReference>
<dbReference type="Proteomes" id="UP001150830">
    <property type="component" value="Unassembled WGS sequence"/>
</dbReference>
<dbReference type="PROSITE" id="PS50893">
    <property type="entry name" value="ABC_TRANSPORTER_2"/>
    <property type="match status" value="1"/>
</dbReference>
<dbReference type="InterPro" id="IPR003593">
    <property type="entry name" value="AAA+_ATPase"/>
</dbReference>
<evidence type="ECO:0000256" key="4">
    <source>
        <dbReference type="ARBA" id="ARBA00022840"/>
    </source>
</evidence>
<reference evidence="6" key="1">
    <citation type="submission" date="2022-11" db="EMBL/GenBank/DDBJ databases">
        <title>Parathalassolutuus dongxingensis gen. nov., sp. nov., a novel member of family Oceanospirillaceae isolated from a coastal shrimp pond in Guangxi, China.</title>
        <authorList>
            <person name="Chen H."/>
        </authorList>
    </citation>
    <scope>NUCLEOTIDE SEQUENCE</scope>
    <source>
        <strain evidence="6">G-43</strain>
    </source>
</reference>
<dbReference type="AlphaFoldDB" id="A0A9X3ECH4"/>
<comment type="caution">
    <text evidence="6">The sequence shown here is derived from an EMBL/GenBank/DDBJ whole genome shotgun (WGS) entry which is preliminary data.</text>
</comment>
<dbReference type="InterPro" id="IPR027417">
    <property type="entry name" value="P-loop_NTPase"/>
</dbReference>
<evidence type="ECO:0000256" key="1">
    <source>
        <dbReference type="ARBA" id="ARBA00022448"/>
    </source>
</evidence>
<dbReference type="RefSeq" id="WP_283173269.1">
    <property type="nucleotide sequence ID" value="NZ_JAPNOA010000020.1"/>
</dbReference>
<dbReference type="Gene3D" id="3.40.50.300">
    <property type="entry name" value="P-loop containing nucleotide triphosphate hydrolases"/>
    <property type="match status" value="1"/>
</dbReference>
<dbReference type="SUPFAM" id="SSF50331">
    <property type="entry name" value="MOP-like"/>
    <property type="match status" value="1"/>
</dbReference>
<dbReference type="FunFam" id="3.40.50.300:FF:000042">
    <property type="entry name" value="Maltose/maltodextrin ABC transporter, ATP-binding protein"/>
    <property type="match status" value="1"/>
</dbReference>
<dbReference type="GO" id="GO:0005524">
    <property type="term" value="F:ATP binding"/>
    <property type="evidence" value="ECO:0007669"/>
    <property type="project" value="UniProtKB-KW"/>
</dbReference>
<dbReference type="GO" id="GO:0015423">
    <property type="term" value="F:ABC-type maltose transporter activity"/>
    <property type="evidence" value="ECO:0007669"/>
    <property type="project" value="TreeGrafter"/>
</dbReference>
<evidence type="ECO:0000256" key="2">
    <source>
        <dbReference type="ARBA" id="ARBA00022597"/>
    </source>
</evidence>
<gene>
    <name evidence="6" type="primary">ugpC</name>
    <name evidence="6" type="ORF">OUO13_07630</name>
</gene>
<keyword evidence="7" id="KW-1185">Reference proteome</keyword>
<feature type="domain" description="ABC transporter" evidence="5">
    <location>
        <begin position="4"/>
        <end position="234"/>
    </location>
</feature>
<dbReference type="GO" id="GO:0055052">
    <property type="term" value="C:ATP-binding cassette (ABC) transporter complex, substrate-binding subunit-containing"/>
    <property type="evidence" value="ECO:0007669"/>
    <property type="project" value="TreeGrafter"/>
</dbReference>
<dbReference type="InterPro" id="IPR013611">
    <property type="entry name" value="Transp-assoc_OB_typ2"/>
</dbReference>
<dbReference type="InterPro" id="IPR008995">
    <property type="entry name" value="Mo/tungstate-bd_C_term_dom"/>
</dbReference>
<keyword evidence="4 6" id="KW-0067">ATP-binding</keyword>
<protein>
    <submittedName>
        <fullName evidence="6">Sn-glycerol-3-phosphate ABC transporter ATP-binding protein UgpC</fullName>
    </submittedName>
</protein>
<dbReference type="InterPro" id="IPR047641">
    <property type="entry name" value="ABC_transpr_MalK/UgpC-like"/>
</dbReference>
<dbReference type="CDD" id="cd03301">
    <property type="entry name" value="ABC_MalK_N"/>
    <property type="match status" value="1"/>
</dbReference>
<evidence type="ECO:0000259" key="5">
    <source>
        <dbReference type="PROSITE" id="PS50893"/>
    </source>
</evidence>
<dbReference type="InterPro" id="IPR003439">
    <property type="entry name" value="ABC_transporter-like_ATP-bd"/>
</dbReference>
<organism evidence="6 7">
    <name type="scientific">Parathalassolituus penaei</name>
    <dbReference type="NCBI Taxonomy" id="2997323"/>
    <lineage>
        <taxon>Bacteria</taxon>
        <taxon>Pseudomonadati</taxon>
        <taxon>Pseudomonadota</taxon>
        <taxon>Gammaproteobacteria</taxon>
        <taxon>Oceanospirillales</taxon>
        <taxon>Oceanospirillaceae</taxon>
        <taxon>Parathalassolituus</taxon>
    </lineage>
</organism>
<keyword evidence="2" id="KW-0762">Sugar transport</keyword>
<sequence>MASVTLKKINKHFGSAHILRNIDLDIEDGEFVVFVGPSGCGKSTLLRVIAGLEEVNNGDLLIGGQDVIDLAPKERGIGMVFQSYALYPHMTVRDNIAFGLQLSRESSQTIEERVASTARILQLEPLLERKPRELSGGQRQRVAMGRAIAREPRVMLFDEPLSNLDASLRVQMRMEIAKLHRRLKSTIIYVTHDQVEAMTLASKIVVLNAGRIEQVGTPYELYEHPATTFVAGFIGSPNMNLLSSSVDAVNGDLLSLALQSGTSIDISPVPVQGVIKGDSVTLGIRPEHMQLTTPAAGQIDGEIVNVEYLGNERFVYLMYHADAEPLVIRHSGQQLPMVGERAGVLFEADACHLFNQQGISYPRVLHDHPESALAESI</sequence>
<dbReference type="Pfam" id="PF08402">
    <property type="entry name" value="TOBE_2"/>
    <property type="match status" value="1"/>
</dbReference>
<dbReference type="PANTHER" id="PTHR43875">
    <property type="entry name" value="MALTODEXTRIN IMPORT ATP-BINDING PROTEIN MSMX"/>
    <property type="match status" value="1"/>
</dbReference>
<dbReference type="PANTHER" id="PTHR43875:SF3">
    <property type="entry name" value="MALTOSE_MALTODEXTRIN IMPORT ATP-BINDING PROTEIN MALK"/>
    <property type="match status" value="1"/>
</dbReference>
<dbReference type="GO" id="GO:0016887">
    <property type="term" value="F:ATP hydrolysis activity"/>
    <property type="evidence" value="ECO:0007669"/>
    <property type="project" value="InterPro"/>
</dbReference>
<dbReference type="EMBL" id="JAPNOA010000020">
    <property type="protein sequence ID" value="MCY0965054.1"/>
    <property type="molecule type" value="Genomic_DNA"/>
</dbReference>
<evidence type="ECO:0000313" key="7">
    <source>
        <dbReference type="Proteomes" id="UP001150830"/>
    </source>
</evidence>
<evidence type="ECO:0000313" key="6">
    <source>
        <dbReference type="EMBL" id="MCY0965054.1"/>
    </source>
</evidence>
<dbReference type="PROSITE" id="PS00211">
    <property type="entry name" value="ABC_TRANSPORTER_1"/>
    <property type="match status" value="1"/>
</dbReference>
<keyword evidence="3" id="KW-0547">Nucleotide-binding</keyword>